<organism evidence="2 3">
    <name type="scientific">Penicillium olsonii</name>
    <dbReference type="NCBI Taxonomy" id="99116"/>
    <lineage>
        <taxon>Eukaryota</taxon>
        <taxon>Fungi</taxon>
        <taxon>Dikarya</taxon>
        <taxon>Ascomycota</taxon>
        <taxon>Pezizomycotina</taxon>
        <taxon>Eurotiomycetes</taxon>
        <taxon>Eurotiomycetidae</taxon>
        <taxon>Eurotiales</taxon>
        <taxon>Aspergillaceae</taxon>
        <taxon>Penicillium</taxon>
    </lineage>
</organism>
<feature type="compositionally biased region" description="Polar residues" evidence="1">
    <location>
        <begin position="136"/>
        <end position="145"/>
    </location>
</feature>
<dbReference type="AlphaFoldDB" id="A0A9W4MWX4"/>
<keyword evidence="3" id="KW-1185">Reference proteome</keyword>
<sequence>MPGVREYTQLPIILPRSRSLSYAWYLHFSALDALKQVKKGLKGLFRRKKKNEDPENPPAAEATDASAAAPASGAAKSPEAKPEGKEAPAAEGAANPRSEAPALTIVEPTVPLTDATSQTEFPAAEAQPSIKVAQPAATTDAGSSK</sequence>
<name>A0A9W4MWX4_PENOL</name>
<feature type="region of interest" description="Disordered" evidence="1">
    <location>
        <begin position="45"/>
        <end position="145"/>
    </location>
</feature>
<evidence type="ECO:0000313" key="3">
    <source>
        <dbReference type="Proteomes" id="UP001153618"/>
    </source>
</evidence>
<dbReference type="EMBL" id="CAJVOS010000027">
    <property type="protein sequence ID" value="CAG8133056.1"/>
    <property type="molecule type" value="Genomic_DNA"/>
</dbReference>
<dbReference type="Proteomes" id="UP001153618">
    <property type="component" value="Unassembled WGS sequence"/>
</dbReference>
<gene>
    <name evidence="2" type="ORF">POLS_LOCUS5570</name>
</gene>
<feature type="compositionally biased region" description="Basic and acidic residues" evidence="1">
    <location>
        <begin position="78"/>
        <end position="88"/>
    </location>
</feature>
<reference evidence="2" key="1">
    <citation type="submission" date="2021-07" db="EMBL/GenBank/DDBJ databases">
        <authorList>
            <person name="Branca A.L. A."/>
        </authorList>
    </citation>
    <scope>NUCLEOTIDE SEQUENCE</scope>
</reference>
<evidence type="ECO:0000313" key="2">
    <source>
        <dbReference type="EMBL" id="CAG8133056.1"/>
    </source>
</evidence>
<feature type="compositionally biased region" description="Low complexity" evidence="1">
    <location>
        <begin position="58"/>
        <end position="77"/>
    </location>
</feature>
<evidence type="ECO:0000256" key="1">
    <source>
        <dbReference type="SAM" id="MobiDB-lite"/>
    </source>
</evidence>
<proteinExistence type="predicted"/>
<comment type="caution">
    <text evidence="2">The sequence shown here is derived from an EMBL/GenBank/DDBJ whole genome shotgun (WGS) entry which is preliminary data.</text>
</comment>
<accession>A0A9W4MWX4</accession>
<protein>
    <submittedName>
        <fullName evidence="2">Uncharacterized protein</fullName>
    </submittedName>
</protein>